<gene>
    <name evidence="10" type="primary">grpE</name>
    <name evidence="15" type="ORF">A2527_07570</name>
</gene>
<evidence type="ECO:0000256" key="13">
    <source>
        <dbReference type="SAM" id="Coils"/>
    </source>
</evidence>
<comment type="function">
    <text evidence="7 10 11">Participates actively in the response to hyperosmotic and heat shock by preventing the aggregation of stress-denatured proteins, in association with DnaK and GrpE. It is the nucleotide exchange factor for DnaK and may function as a thermosensor. Unfolded proteins bind initially to DnaJ; upon interaction with the DnaJ-bound protein, DnaK hydrolyzes its bound ATP, resulting in the formation of a stable complex. GrpE releases ADP from DnaK; ATP binding to DnaK triggers the release of the substrate protein, thus completing the reaction cycle. Several rounds of ATP-dependent interactions between DnaJ, DnaK and GrpE are required for fully efficient folding.</text>
</comment>
<dbReference type="NCBIfam" id="NF010738">
    <property type="entry name" value="PRK14140.1"/>
    <property type="match status" value="1"/>
</dbReference>
<dbReference type="GO" id="GO:0005737">
    <property type="term" value="C:cytoplasm"/>
    <property type="evidence" value="ECO:0007669"/>
    <property type="project" value="UniProtKB-SubCell"/>
</dbReference>
<keyword evidence="5 10" id="KW-0346">Stress response</keyword>
<dbReference type="AlphaFoldDB" id="A0A1F6GB94"/>
<evidence type="ECO:0000256" key="1">
    <source>
        <dbReference type="ARBA" id="ARBA00004496"/>
    </source>
</evidence>
<evidence type="ECO:0000256" key="11">
    <source>
        <dbReference type="RuleBase" id="RU000639"/>
    </source>
</evidence>
<evidence type="ECO:0000256" key="10">
    <source>
        <dbReference type="HAMAP-Rule" id="MF_01151"/>
    </source>
</evidence>
<comment type="subunit">
    <text evidence="3 10">Homodimer.</text>
</comment>
<organism evidence="15 16">
    <name type="scientific">Candidatus Lambdaproteobacteria bacterium RIFOXYD2_FULL_50_16</name>
    <dbReference type="NCBI Taxonomy" id="1817772"/>
    <lineage>
        <taxon>Bacteria</taxon>
        <taxon>Pseudomonadati</taxon>
        <taxon>Pseudomonadota</taxon>
        <taxon>Candidatus Lambdaproteobacteria</taxon>
    </lineage>
</organism>
<dbReference type="FunFam" id="2.30.22.10:FF:000001">
    <property type="entry name" value="Protein GrpE"/>
    <property type="match status" value="1"/>
</dbReference>
<dbReference type="PANTHER" id="PTHR21237:SF23">
    <property type="entry name" value="GRPE PROTEIN HOMOLOG, MITOCHONDRIAL"/>
    <property type="match status" value="1"/>
</dbReference>
<dbReference type="InterPro" id="IPR000740">
    <property type="entry name" value="GrpE"/>
</dbReference>
<accession>A0A1F6GB94</accession>
<evidence type="ECO:0000313" key="16">
    <source>
        <dbReference type="Proteomes" id="UP000178449"/>
    </source>
</evidence>
<evidence type="ECO:0000256" key="5">
    <source>
        <dbReference type="ARBA" id="ARBA00023016"/>
    </source>
</evidence>
<comment type="subcellular location">
    <subcellularLocation>
        <location evidence="1 10">Cytoplasm</location>
    </subcellularLocation>
</comment>
<feature type="compositionally biased region" description="Pro residues" evidence="14">
    <location>
        <begin position="31"/>
        <end position="43"/>
    </location>
</feature>
<evidence type="ECO:0000256" key="14">
    <source>
        <dbReference type="SAM" id="MobiDB-lite"/>
    </source>
</evidence>
<evidence type="ECO:0000256" key="4">
    <source>
        <dbReference type="ARBA" id="ARBA00022490"/>
    </source>
</evidence>
<dbReference type="PRINTS" id="PR00773">
    <property type="entry name" value="GRPEPROTEIN"/>
</dbReference>
<name>A0A1F6GB94_9PROT</name>
<evidence type="ECO:0000256" key="2">
    <source>
        <dbReference type="ARBA" id="ARBA00009054"/>
    </source>
</evidence>
<evidence type="ECO:0000256" key="12">
    <source>
        <dbReference type="RuleBase" id="RU004478"/>
    </source>
</evidence>
<evidence type="ECO:0000256" key="6">
    <source>
        <dbReference type="ARBA" id="ARBA00023186"/>
    </source>
</evidence>
<dbReference type="InterPro" id="IPR013805">
    <property type="entry name" value="GrpE_CC"/>
</dbReference>
<feature type="coiled-coil region" evidence="13">
    <location>
        <begin position="45"/>
        <end position="72"/>
    </location>
</feature>
<evidence type="ECO:0000256" key="3">
    <source>
        <dbReference type="ARBA" id="ARBA00011738"/>
    </source>
</evidence>
<keyword evidence="4 10" id="KW-0963">Cytoplasm</keyword>
<evidence type="ECO:0000256" key="8">
    <source>
        <dbReference type="ARBA" id="ARBA00072274"/>
    </source>
</evidence>
<reference evidence="15 16" key="1">
    <citation type="journal article" date="2016" name="Nat. Commun.">
        <title>Thousands of microbial genomes shed light on interconnected biogeochemical processes in an aquifer system.</title>
        <authorList>
            <person name="Anantharaman K."/>
            <person name="Brown C.T."/>
            <person name="Hug L.A."/>
            <person name="Sharon I."/>
            <person name="Castelle C.J."/>
            <person name="Probst A.J."/>
            <person name="Thomas B.C."/>
            <person name="Singh A."/>
            <person name="Wilkins M.J."/>
            <person name="Karaoz U."/>
            <person name="Brodie E.L."/>
            <person name="Williams K.H."/>
            <person name="Hubbard S.S."/>
            <person name="Banfield J.F."/>
        </authorList>
    </citation>
    <scope>NUCLEOTIDE SEQUENCE [LARGE SCALE GENOMIC DNA]</scope>
</reference>
<feature type="region of interest" description="Disordered" evidence="14">
    <location>
        <begin position="1"/>
        <end position="44"/>
    </location>
</feature>
<evidence type="ECO:0000256" key="7">
    <source>
        <dbReference type="ARBA" id="ARBA00053401"/>
    </source>
</evidence>
<dbReference type="Gene3D" id="3.90.20.20">
    <property type="match status" value="1"/>
</dbReference>
<evidence type="ECO:0000256" key="9">
    <source>
        <dbReference type="ARBA" id="ARBA00076414"/>
    </source>
</evidence>
<sequence>MSKPKVTVENTEETSAQEVVESGEEAISTPPQAPPAEPAPAPDPLVLAKARITELEDKVLRISAEFENSKKRLLSETESRLKYANVNLVRGLLPVLDNLERALGHAQEQTAQNEALKNFVAGLDMVKGQLMEAFKSSQVERFSPLGEPFDPNLHEAVGVIDTNEYQPDHVALVLQAGYRVHDRVVRPAMVQVAKKS</sequence>
<dbReference type="Proteomes" id="UP000178449">
    <property type="component" value="Unassembled WGS sequence"/>
</dbReference>
<comment type="similarity">
    <text evidence="2 10 12">Belongs to the GrpE family.</text>
</comment>
<dbReference type="GO" id="GO:0042803">
    <property type="term" value="F:protein homodimerization activity"/>
    <property type="evidence" value="ECO:0007669"/>
    <property type="project" value="InterPro"/>
</dbReference>
<protein>
    <recommendedName>
        <fullName evidence="8 10">Protein GrpE</fullName>
    </recommendedName>
    <alternativeName>
        <fullName evidence="9 10">HSP-70 cofactor</fullName>
    </alternativeName>
</protein>
<dbReference type="GO" id="GO:0006457">
    <property type="term" value="P:protein folding"/>
    <property type="evidence" value="ECO:0007669"/>
    <property type="project" value="InterPro"/>
</dbReference>
<dbReference type="Gene3D" id="2.30.22.10">
    <property type="entry name" value="Head domain of nucleotide exchange factor GrpE"/>
    <property type="match status" value="1"/>
</dbReference>
<dbReference type="PROSITE" id="PS01071">
    <property type="entry name" value="GRPE"/>
    <property type="match status" value="1"/>
</dbReference>
<comment type="caution">
    <text evidence="15">The sequence shown here is derived from an EMBL/GenBank/DDBJ whole genome shotgun (WGS) entry which is preliminary data.</text>
</comment>
<dbReference type="InterPro" id="IPR009012">
    <property type="entry name" value="GrpE_head"/>
</dbReference>
<keyword evidence="13" id="KW-0175">Coiled coil</keyword>
<dbReference type="GO" id="GO:0051082">
    <property type="term" value="F:unfolded protein binding"/>
    <property type="evidence" value="ECO:0007669"/>
    <property type="project" value="TreeGrafter"/>
</dbReference>
<dbReference type="PANTHER" id="PTHR21237">
    <property type="entry name" value="GRPE PROTEIN"/>
    <property type="match status" value="1"/>
</dbReference>
<dbReference type="Pfam" id="PF01025">
    <property type="entry name" value="GrpE"/>
    <property type="match status" value="1"/>
</dbReference>
<dbReference type="SUPFAM" id="SSF51064">
    <property type="entry name" value="Head domain of nucleotide exchange factor GrpE"/>
    <property type="match status" value="1"/>
</dbReference>
<dbReference type="GO" id="GO:0000774">
    <property type="term" value="F:adenyl-nucleotide exchange factor activity"/>
    <property type="evidence" value="ECO:0007669"/>
    <property type="project" value="InterPro"/>
</dbReference>
<dbReference type="SUPFAM" id="SSF58014">
    <property type="entry name" value="Coiled-coil domain of nucleotide exchange factor GrpE"/>
    <property type="match status" value="1"/>
</dbReference>
<evidence type="ECO:0000313" key="15">
    <source>
        <dbReference type="EMBL" id="OGG95370.1"/>
    </source>
</evidence>
<keyword evidence="6 10" id="KW-0143">Chaperone</keyword>
<dbReference type="EMBL" id="MFNE01000024">
    <property type="protein sequence ID" value="OGG95370.1"/>
    <property type="molecule type" value="Genomic_DNA"/>
</dbReference>
<dbReference type="CDD" id="cd00446">
    <property type="entry name" value="GrpE"/>
    <property type="match status" value="1"/>
</dbReference>
<dbReference type="HAMAP" id="MF_01151">
    <property type="entry name" value="GrpE"/>
    <property type="match status" value="1"/>
</dbReference>
<proteinExistence type="inferred from homology"/>
<dbReference type="STRING" id="1817772.A2527_07570"/>
<dbReference type="GO" id="GO:0051087">
    <property type="term" value="F:protein-folding chaperone binding"/>
    <property type="evidence" value="ECO:0007669"/>
    <property type="project" value="InterPro"/>
</dbReference>